<reference evidence="2" key="1">
    <citation type="journal article" date="2021" name="New Phytol.">
        <title>Evolutionary innovations through gain and loss of genes in the ectomycorrhizal Boletales.</title>
        <authorList>
            <person name="Wu G."/>
            <person name="Miyauchi S."/>
            <person name="Morin E."/>
            <person name="Kuo A."/>
            <person name="Drula E."/>
            <person name="Varga T."/>
            <person name="Kohler A."/>
            <person name="Feng B."/>
            <person name="Cao Y."/>
            <person name="Lipzen A."/>
            <person name="Daum C."/>
            <person name="Hundley H."/>
            <person name="Pangilinan J."/>
            <person name="Johnson J."/>
            <person name="Barry K."/>
            <person name="LaButti K."/>
            <person name="Ng V."/>
            <person name="Ahrendt S."/>
            <person name="Min B."/>
            <person name="Choi I.G."/>
            <person name="Park H."/>
            <person name="Plett J.M."/>
            <person name="Magnuson J."/>
            <person name="Spatafora J.W."/>
            <person name="Nagy L.G."/>
            <person name="Henrissat B."/>
            <person name="Grigoriev I.V."/>
            <person name="Yang Z.L."/>
            <person name="Xu J."/>
            <person name="Martin F.M."/>
        </authorList>
    </citation>
    <scope>NUCLEOTIDE SEQUENCE</scope>
    <source>
        <strain evidence="2">KKN 215</strain>
    </source>
</reference>
<evidence type="ECO:0000313" key="2">
    <source>
        <dbReference type="EMBL" id="KAH8100208.1"/>
    </source>
</evidence>
<dbReference type="Gene3D" id="1.20.1280.50">
    <property type="match status" value="1"/>
</dbReference>
<dbReference type="InterPro" id="IPR036047">
    <property type="entry name" value="F-box-like_dom_sf"/>
</dbReference>
<sequence length="420" mass="46659">MHMFRNTPGVSQLPAELITLILQELSYTDLLRCERVSKHYRKLIRGTSVLQYKIELAQSGMDDIPSNGLSTATKREILARHTNATQTWPDHMVTKQTIPLLEGPLWELCGGVLAQSDGRRDLDFWQLPSAIRGITPRKWGVDVEFDIADFTVDPSQDLLVAMEVQSPTCFAHLLSLNTGKPHDGAAEKSLSFPLPPFDTPNRSYHIRVCGDFVGIIIRVYGLMSDEPHTVLGISNWKTGETKLLTSFWGIRSFAFLDDRHAVILRGVPRVPSPDVPGQESASNVVVSVIDFRKAVPPNAMSEAPLCPCVTLNLPTVADRWEVWHAEVVCDPSPACPPPNGPVASGGSSVPPFRVTHTDRIVVIRINGVDTLFEQAHPRSKCLQLPRPRLLRCLWDRRFLKSAGRRGANNLNAFSGYQLLL</sequence>
<gene>
    <name evidence="2" type="ORF">BXZ70DRAFT_175300</name>
</gene>
<dbReference type="OrthoDB" id="3256413at2759"/>
<dbReference type="Proteomes" id="UP000813824">
    <property type="component" value="Unassembled WGS sequence"/>
</dbReference>
<name>A0A8K0UNT5_9AGAR</name>
<evidence type="ECO:0000313" key="3">
    <source>
        <dbReference type="Proteomes" id="UP000813824"/>
    </source>
</evidence>
<comment type="caution">
    <text evidence="2">The sequence shown here is derived from an EMBL/GenBank/DDBJ whole genome shotgun (WGS) entry which is preliminary data.</text>
</comment>
<dbReference type="AlphaFoldDB" id="A0A8K0UNT5"/>
<organism evidence="2 3">
    <name type="scientific">Cristinia sonorae</name>
    <dbReference type="NCBI Taxonomy" id="1940300"/>
    <lineage>
        <taxon>Eukaryota</taxon>
        <taxon>Fungi</taxon>
        <taxon>Dikarya</taxon>
        <taxon>Basidiomycota</taxon>
        <taxon>Agaricomycotina</taxon>
        <taxon>Agaricomycetes</taxon>
        <taxon>Agaricomycetidae</taxon>
        <taxon>Agaricales</taxon>
        <taxon>Pleurotineae</taxon>
        <taxon>Stephanosporaceae</taxon>
        <taxon>Cristinia</taxon>
    </lineage>
</organism>
<dbReference type="SUPFAM" id="SSF81383">
    <property type="entry name" value="F-box domain"/>
    <property type="match status" value="1"/>
</dbReference>
<protein>
    <recommendedName>
        <fullName evidence="1">F-box domain-containing protein</fullName>
    </recommendedName>
</protein>
<evidence type="ECO:0000259" key="1">
    <source>
        <dbReference type="PROSITE" id="PS50181"/>
    </source>
</evidence>
<dbReference type="EMBL" id="JAEVFJ010000016">
    <property type="protein sequence ID" value="KAH8100208.1"/>
    <property type="molecule type" value="Genomic_DNA"/>
</dbReference>
<dbReference type="Pfam" id="PF12937">
    <property type="entry name" value="F-box-like"/>
    <property type="match status" value="1"/>
</dbReference>
<dbReference type="InterPro" id="IPR001810">
    <property type="entry name" value="F-box_dom"/>
</dbReference>
<dbReference type="SMART" id="SM00256">
    <property type="entry name" value="FBOX"/>
    <property type="match status" value="1"/>
</dbReference>
<keyword evidence="3" id="KW-1185">Reference proteome</keyword>
<accession>A0A8K0UNT5</accession>
<dbReference type="PROSITE" id="PS50181">
    <property type="entry name" value="FBOX"/>
    <property type="match status" value="1"/>
</dbReference>
<proteinExistence type="predicted"/>
<dbReference type="CDD" id="cd09917">
    <property type="entry name" value="F-box_SF"/>
    <property type="match status" value="1"/>
</dbReference>
<feature type="domain" description="F-box" evidence="1">
    <location>
        <begin position="7"/>
        <end position="53"/>
    </location>
</feature>